<dbReference type="EMBL" id="CAICTM010000382">
    <property type="protein sequence ID" value="CAB9509284.1"/>
    <property type="molecule type" value="Genomic_DNA"/>
</dbReference>
<dbReference type="InterPro" id="IPR050214">
    <property type="entry name" value="Cys_Synth/Cystath_Beta-Synth"/>
</dbReference>
<evidence type="ECO:0000256" key="1">
    <source>
        <dbReference type="SAM" id="MobiDB-lite"/>
    </source>
</evidence>
<dbReference type="AlphaFoldDB" id="A0A9N8E097"/>
<evidence type="ECO:0000313" key="3">
    <source>
        <dbReference type="EMBL" id="CAB9509284.1"/>
    </source>
</evidence>
<dbReference type="InterPro" id="IPR036052">
    <property type="entry name" value="TrpB-like_PALP_sf"/>
</dbReference>
<dbReference type="PANTHER" id="PTHR10314">
    <property type="entry name" value="CYSTATHIONINE BETA-SYNTHASE"/>
    <property type="match status" value="1"/>
</dbReference>
<name>A0A9N8E097_9STRA</name>
<dbReference type="Gene3D" id="3.40.50.1100">
    <property type="match status" value="2"/>
</dbReference>
<dbReference type="InterPro" id="IPR001926">
    <property type="entry name" value="TrpB-like_PALP"/>
</dbReference>
<feature type="region of interest" description="Disordered" evidence="1">
    <location>
        <begin position="277"/>
        <end position="296"/>
    </location>
</feature>
<dbReference type="Proteomes" id="UP001153069">
    <property type="component" value="Unassembled WGS sequence"/>
</dbReference>
<comment type="caution">
    <text evidence="3">The sequence shown here is derived from an EMBL/GenBank/DDBJ whole genome shotgun (WGS) entry which is preliminary data.</text>
</comment>
<keyword evidence="4" id="KW-1185">Reference proteome</keyword>
<dbReference type="Pfam" id="PF00291">
    <property type="entry name" value="PALP"/>
    <property type="match status" value="1"/>
</dbReference>
<protein>
    <submittedName>
        <fullName evidence="3">Cysteine synthase</fullName>
    </submittedName>
</protein>
<sequence length="386" mass="41253">MLAAASIIPRSLHKGIQITRALKSRKISFSALPPHPPPLANSVLDTIGNTPLVRLDRFCQALGLRNGSSGSNNHNSKPLILAKLENTNPGMSKKDRIAHEIIRQAKAAGILQEGQPVVELTSGNTGTGLAMVCPLLGHPFCAVMSQGNSRERAQMMRFLGAEVVLVPQAPGSAANQVSGEDLALVEETAQKLCQDRQSFRIDQFVRKANADAHYLGTAREILEQVKDSPDVRIDGFVDFVGTGGSFAGCTKRFKEDCSHFVSCHIVEPEGISPLARKYTNQSDSNRSSGSSKNHVIQGGGYDMPELTLLEEVIQKGYVDGFLQVDNQGATDMARLLGKTEGIFGGFSAGANLHAAVQLIQSGQASQVVALICDSGSKYYSADLLPS</sequence>
<evidence type="ECO:0000259" key="2">
    <source>
        <dbReference type="Pfam" id="PF00291"/>
    </source>
</evidence>
<dbReference type="SUPFAM" id="SSF53686">
    <property type="entry name" value="Tryptophan synthase beta subunit-like PLP-dependent enzymes"/>
    <property type="match status" value="1"/>
</dbReference>
<organism evidence="3 4">
    <name type="scientific">Seminavis robusta</name>
    <dbReference type="NCBI Taxonomy" id="568900"/>
    <lineage>
        <taxon>Eukaryota</taxon>
        <taxon>Sar</taxon>
        <taxon>Stramenopiles</taxon>
        <taxon>Ochrophyta</taxon>
        <taxon>Bacillariophyta</taxon>
        <taxon>Bacillariophyceae</taxon>
        <taxon>Bacillariophycidae</taxon>
        <taxon>Naviculales</taxon>
        <taxon>Naviculaceae</taxon>
        <taxon>Seminavis</taxon>
    </lineage>
</organism>
<reference evidence="3" key="1">
    <citation type="submission" date="2020-06" db="EMBL/GenBank/DDBJ databases">
        <authorList>
            <consortium name="Plant Systems Biology data submission"/>
        </authorList>
    </citation>
    <scope>NUCLEOTIDE SEQUENCE</scope>
    <source>
        <strain evidence="3">D6</strain>
    </source>
</reference>
<dbReference type="CDD" id="cd01561">
    <property type="entry name" value="CBS_like"/>
    <property type="match status" value="1"/>
</dbReference>
<dbReference type="OrthoDB" id="10259545at2759"/>
<evidence type="ECO:0000313" key="4">
    <source>
        <dbReference type="Proteomes" id="UP001153069"/>
    </source>
</evidence>
<feature type="compositionally biased region" description="Low complexity" evidence="1">
    <location>
        <begin position="282"/>
        <end position="291"/>
    </location>
</feature>
<proteinExistence type="predicted"/>
<gene>
    <name evidence="3" type="ORF">SEMRO_383_G131230.1</name>
</gene>
<accession>A0A9N8E097</accession>
<feature type="domain" description="Tryptophan synthase beta chain-like PALP" evidence="2">
    <location>
        <begin position="44"/>
        <end position="373"/>
    </location>
</feature>